<gene>
    <name evidence="7" type="ORF">K8V82_02375</name>
</gene>
<proteinExistence type="predicted"/>
<comment type="subcellular location">
    <subcellularLocation>
        <location evidence="1">Cell membrane</location>
        <topology evidence="1">Multi-pass membrane protein</topology>
    </subcellularLocation>
</comment>
<feature type="transmembrane region" description="Helical" evidence="6">
    <location>
        <begin position="124"/>
        <end position="147"/>
    </location>
</feature>
<feature type="transmembrane region" description="Helical" evidence="6">
    <location>
        <begin position="159"/>
        <end position="177"/>
    </location>
</feature>
<dbReference type="Proteomes" id="UP000769156">
    <property type="component" value="Unassembled WGS sequence"/>
</dbReference>
<organism evidence="7 8">
    <name type="scientific">Lachnoclostridium phocaeense</name>
    <dbReference type="NCBI Taxonomy" id="1871021"/>
    <lineage>
        <taxon>Bacteria</taxon>
        <taxon>Bacillati</taxon>
        <taxon>Bacillota</taxon>
        <taxon>Clostridia</taxon>
        <taxon>Lachnospirales</taxon>
        <taxon>Lachnospiraceae</taxon>
    </lineage>
</organism>
<feature type="transmembrane region" description="Helical" evidence="6">
    <location>
        <begin position="357"/>
        <end position="381"/>
    </location>
</feature>
<dbReference type="Pfam" id="PF01943">
    <property type="entry name" value="Polysacc_synt"/>
    <property type="match status" value="1"/>
</dbReference>
<keyword evidence="5 6" id="KW-0472">Membrane</keyword>
<feature type="transmembrane region" description="Helical" evidence="6">
    <location>
        <begin position="322"/>
        <end position="345"/>
    </location>
</feature>
<dbReference type="AlphaFoldDB" id="A0A921I015"/>
<evidence type="ECO:0000313" key="7">
    <source>
        <dbReference type="EMBL" id="HJF93620.1"/>
    </source>
</evidence>
<feature type="transmembrane region" description="Helical" evidence="6">
    <location>
        <begin position="84"/>
        <end position="104"/>
    </location>
</feature>
<evidence type="ECO:0000313" key="8">
    <source>
        <dbReference type="Proteomes" id="UP000769156"/>
    </source>
</evidence>
<name>A0A921I015_9FIRM</name>
<reference evidence="7" key="1">
    <citation type="journal article" date="2021" name="PeerJ">
        <title>Extensive microbial diversity within the chicken gut microbiome revealed by metagenomics and culture.</title>
        <authorList>
            <person name="Gilroy R."/>
            <person name="Ravi A."/>
            <person name="Getino M."/>
            <person name="Pursley I."/>
            <person name="Horton D.L."/>
            <person name="Alikhan N.F."/>
            <person name="Baker D."/>
            <person name="Gharbi K."/>
            <person name="Hall N."/>
            <person name="Watson M."/>
            <person name="Adriaenssens E.M."/>
            <person name="Foster-Nyarko E."/>
            <person name="Jarju S."/>
            <person name="Secka A."/>
            <person name="Antonio M."/>
            <person name="Oren A."/>
            <person name="Chaudhuri R.R."/>
            <person name="La Ragione R."/>
            <person name="Hildebrand F."/>
            <person name="Pallen M.J."/>
        </authorList>
    </citation>
    <scope>NUCLEOTIDE SEQUENCE</scope>
    <source>
        <strain evidence="7">ChiSjej5B23-16112</strain>
    </source>
</reference>
<feature type="transmembrane region" description="Helical" evidence="6">
    <location>
        <begin position="388"/>
        <end position="409"/>
    </location>
</feature>
<evidence type="ECO:0000256" key="6">
    <source>
        <dbReference type="SAM" id="Phobius"/>
    </source>
</evidence>
<accession>A0A921I015</accession>
<evidence type="ECO:0000256" key="2">
    <source>
        <dbReference type="ARBA" id="ARBA00022475"/>
    </source>
</evidence>
<dbReference type="InterPro" id="IPR050833">
    <property type="entry name" value="Poly_Biosynth_Transport"/>
</dbReference>
<feature type="transmembrane region" description="Helical" evidence="6">
    <location>
        <begin position="183"/>
        <end position="204"/>
    </location>
</feature>
<reference evidence="7" key="2">
    <citation type="submission" date="2021-09" db="EMBL/GenBank/DDBJ databases">
        <authorList>
            <person name="Gilroy R."/>
        </authorList>
    </citation>
    <scope>NUCLEOTIDE SEQUENCE</scope>
    <source>
        <strain evidence="7">ChiSjej5B23-16112</strain>
    </source>
</reference>
<comment type="caution">
    <text evidence="7">The sequence shown here is derived from an EMBL/GenBank/DDBJ whole genome shotgun (WGS) entry which is preliminary data.</text>
</comment>
<dbReference type="InterPro" id="IPR024923">
    <property type="entry name" value="PG_synth_SpoVB"/>
</dbReference>
<evidence type="ECO:0000256" key="1">
    <source>
        <dbReference type="ARBA" id="ARBA00004651"/>
    </source>
</evidence>
<evidence type="ECO:0000256" key="5">
    <source>
        <dbReference type="ARBA" id="ARBA00023136"/>
    </source>
</evidence>
<keyword evidence="3 6" id="KW-0812">Transmembrane</keyword>
<dbReference type="CDD" id="cd13124">
    <property type="entry name" value="MATE_SpoVB_like"/>
    <property type="match status" value="1"/>
</dbReference>
<keyword evidence="2" id="KW-1003">Cell membrane</keyword>
<dbReference type="GO" id="GO:0005886">
    <property type="term" value="C:plasma membrane"/>
    <property type="evidence" value="ECO:0007669"/>
    <property type="project" value="UniProtKB-SubCell"/>
</dbReference>
<protein>
    <submittedName>
        <fullName evidence="7">Polysaccharide biosynthesis protein</fullName>
    </submittedName>
</protein>
<dbReference type="PIRSF" id="PIRSF038958">
    <property type="entry name" value="PG_synth_SpoVB"/>
    <property type="match status" value="1"/>
</dbReference>
<feature type="transmembrane region" description="Helical" evidence="6">
    <location>
        <begin position="12"/>
        <end position="31"/>
    </location>
</feature>
<dbReference type="PANTHER" id="PTHR30250:SF21">
    <property type="entry name" value="LIPID II FLIPPASE MURJ"/>
    <property type="match status" value="1"/>
</dbReference>
<dbReference type="PANTHER" id="PTHR30250">
    <property type="entry name" value="PST FAMILY PREDICTED COLANIC ACID TRANSPORTER"/>
    <property type="match status" value="1"/>
</dbReference>
<feature type="transmembrane region" description="Helical" evidence="6">
    <location>
        <begin position="43"/>
        <end position="63"/>
    </location>
</feature>
<keyword evidence="4 6" id="KW-1133">Transmembrane helix</keyword>
<evidence type="ECO:0000256" key="4">
    <source>
        <dbReference type="ARBA" id="ARBA00022989"/>
    </source>
</evidence>
<feature type="transmembrane region" description="Helical" evidence="6">
    <location>
        <begin position="415"/>
        <end position="437"/>
    </location>
</feature>
<dbReference type="EMBL" id="DYVY01000043">
    <property type="protein sequence ID" value="HJF93620.1"/>
    <property type="molecule type" value="Genomic_DNA"/>
</dbReference>
<sequence>MIQKNTIIKGAFILTLAGFATRFMGFFYRIFLSRTFGEESVGLYQLAFPVYALCFSICAAGIETAIARSTAASRSLKDPVRTKAGLYSGFTLAILLSFALMLFVQKEAAFLSLRFLGEPRCAPLLVILSLALPFSVMHSCIYGYYIGLKRTKIPAISQLLEQTVRVGAVIFLYYFFVNRSVRTGIALAAAGIVAGEAASALYCLGKLRKEQDMAAPGNVTLGAYKKGLGEILSLAVPLTGSRVLLNLLQSVEAVSIPLKLQAFGLSSGESLSTYGVLTGMALPCVLFPSAMTNSIATIMLPTVAEIQVSGSTSAMKKVIRKVFFCCFSLGLLFCLALVVTGNFIGRLLFHSAAAGHFIITLAWMCPFLYTNSCLLGILNGLGKTNMSFAINVTGLLLRIGSVFLLIPVFGIQGYLWGLLASQMAVFALCLAYLRFFFFTL</sequence>
<evidence type="ECO:0000256" key="3">
    <source>
        <dbReference type="ARBA" id="ARBA00022692"/>
    </source>
</evidence>
<dbReference type="InterPro" id="IPR002797">
    <property type="entry name" value="Polysacc_synth"/>
</dbReference>